<evidence type="ECO:0000313" key="13">
    <source>
        <dbReference type="Proteomes" id="UP000325292"/>
    </source>
</evidence>
<feature type="domain" description="Alpha-D-phosphohexomutase alpha/beta/alpha" evidence="10">
    <location>
        <begin position="154"/>
        <end position="252"/>
    </location>
</feature>
<comment type="cofactor">
    <cofactor evidence="1">
        <name>Mg(2+)</name>
        <dbReference type="ChEBI" id="CHEBI:18420"/>
    </cofactor>
</comment>
<dbReference type="Proteomes" id="UP000325292">
    <property type="component" value="Chromosome"/>
</dbReference>
<proteinExistence type="inferred from homology"/>
<organism evidence="12 13">
    <name type="scientific">Sulfobacillus thermotolerans</name>
    <dbReference type="NCBI Taxonomy" id="338644"/>
    <lineage>
        <taxon>Bacteria</taxon>
        <taxon>Bacillati</taxon>
        <taxon>Bacillota</taxon>
        <taxon>Clostridia</taxon>
        <taxon>Eubacteriales</taxon>
        <taxon>Clostridiales Family XVII. Incertae Sedis</taxon>
        <taxon>Sulfobacillus</taxon>
    </lineage>
</organism>
<feature type="domain" description="Alpha-D-phosphohexomutase alpha/beta/alpha" evidence="9">
    <location>
        <begin position="9"/>
        <end position="139"/>
    </location>
</feature>
<dbReference type="InterPro" id="IPR005846">
    <property type="entry name" value="A-D-PHexomutase_a/b/a-III"/>
</dbReference>
<evidence type="ECO:0000259" key="8">
    <source>
        <dbReference type="Pfam" id="PF00408"/>
    </source>
</evidence>
<dbReference type="PANTHER" id="PTHR43771:SF2">
    <property type="entry name" value="PHOSPHOMANNOMUTASE_PHOSPHOGLUCOMUTASE"/>
    <property type="match status" value="1"/>
</dbReference>
<dbReference type="InterPro" id="IPR005841">
    <property type="entry name" value="Alpha-D-phosphohexomutase_SF"/>
</dbReference>
<keyword evidence="13" id="KW-1185">Reference proteome</keyword>
<dbReference type="InterPro" id="IPR016055">
    <property type="entry name" value="A-D-PHexomutase_a/b/a-I/II/III"/>
</dbReference>
<dbReference type="Gene3D" id="3.30.310.50">
    <property type="entry name" value="Alpha-D-phosphohexomutase, C-terminal domain"/>
    <property type="match status" value="1"/>
</dbReference>
<keyword evidence="5 7" id="KW-0460">Magnesium</keyword>
<evidence type="ECO:0000256" key="1">
    <source>
        <dbReference type="ARBA" id="ARBA00001946"/>
    </source>
</evidence>
<dbReference type="InterPro" id="IPR005844">
    <property type="entry name" value="A-D-PHexomutase_a/b/a-I"/>
</dbReference>
<evidence type="ECO:0000256" key="2">
    <source>
        <dbReference type="ARBA" id="ARBA00010231"/>
    </source>
</evidence>
<dbReference type="PROSITE" id="PS00710">
    <property type="entry name" value="PGM_PMM"/>
    <property type="match status" value="1"/>
</dbReference>
<dbReference type="PRINTS" id="PR00509">
    <property type="entry name" value="PGMPMM"/>
</dbReference>
<dbReference type="EMBL" id="CP019454">
    <property type="protein sequence ID" value="AUW94768.1"/>
    <property type="molecule type" value="Genomic_DNA"/>
</dbReference>
<evidence type="ECO:0000256" key="5">
    <source>
        <dbReference type="ARBA" id="ARBA00022842"/>
    </source>
</evidence>
<dbReference type="InterPro" id="IPR036900">
    <property type="entry name" value="A-D-PHexomutase_C_sf"/>
</dbReference>
<evidence type="ECO:0000256" key="4">
    <source>
        <dbReference type="ARBA" id="ARBA00022723"/>
    </source>
</evidence>
<keyword evidence="4 7" id="KW-0479">Metal-binding</keyword>
<dbReference type="Pfam" id="PF00408">
    <property type="entry name" value="PGM_PMM_IV"/>
    <property type="match status" value="1"/>
</dbReference>
<evidence type="ECO:0000256" key="3">
    <source>
        <dbReference type="ARBA" id="ARBA00022553"/>
    </source>
</evidence>
<reference evidence="12 13" key="1">
    <citation type="journal article" date="2019" name="Sci. Rep.">
        <title>Sulfobacillus thermotolerans: new insights into resistance and metabolic capacities of acidophilic chemolithotrophs.</title>
        <authorList>
            <person name="Panyushkina A.E."/>
            <person name="Babenko V.V."/>
            <person name="Nikitina A.S."/>
            <person name="Selezneva O.V."/>
            <person name="Tsaplina I.A."/>
            <person name="Letarova M.A."/>
            <person name="Kostryukova E.S."/>
            <person name="Letarov A.V."/>
        </authorList>
    </citation>
    <scope>NUCLEOTIDE SEQUENCE [LARGE SCALE GENOMIC DNA]</scope>
    <source>
        <strain evidence="12 13">Kr1</strain>
    </source>
</reference>
<dbReference type="InterPro" id="IPR005845">
    <property type="entry name" value="A-D-PHexomutase_a/b/a-II"/>
</dbReference>
<feature type="domain" description="Alpha-D-phosphohexomutase alpha/beta/alpha" evidence="11">
    <location>
        <begin position="256"/>
        <end position="364"/>
    </location>
</feature>
<dbReference type="Pfam" id="PF02880">
    <property type="entry name" value="PGM_PMM_III"/>
    <property type="match status" value="1"/>
</dbReference>
<dbReference type="Pfam" id="PF02879">
    <property type="entry name" value="PGM_PMM_II"/>
    <property type="match status" value="1"/>
</dbReference>
<name>A0ABM6RTJ9_9FIRM</name>
<dbReference type="SUPFAM" id="SSF53738">
    <property type="entry name" value="Phosphoglucomutase, first 3 domains"/>
    <property type="match status" value="3"/>
</dbReference>
<dbReference type="Pfam" id="PF02878">
    <property type="entry name" value="PGM_PMM_I"/>
    <property type="match status" value="1"/>
</dbReference>
<dbReference type="PANTHER" id="PTHR43771">
    <property type="entry name" value="PHOSPHOMANNOMUTASE"/>
    <property type="match status" value="1"/>
</dbReference>
<evidence type="ECO:0000256" key="7">
    <source>
        <dbReference type="RuleBase" id="RU004326"/>
    </source>
</evidence>
<dbReference type="SUPFAM" id="SSF55957">
    <property type="entry name" value="Phosphoglucomutase, C-terminal domain"/>
    <property type="match status" value="1"/>
</dbReference>
<evidence type="ECO:0000259" key="9">
    <source>
        <dbReference type="Pfam" id="PF02878"/>
    </source>
</evidence>
<keyword evidence="3" id="KW-0597">Phosphoprotein</keyword>
<dbReference type="Gene3D" id="3.40.120.10">
    <property type="entry name" value="Alpha-D-Glucose-1,6-Bisphosphate, subunit A, domain 3"/>
    <property type="match status" value="3"/>
</dbReference>
<keyword evidence="6" id="KW-0413">Isomerase</keyword>
<dbReference type="InterPro" id="IPR016066">
    <property type="entry name" value="A-D-PHexomutase_CS"/>
</dbReference>
<evidence type="ECO:0000259" key="11">
    <source>
        <dbReference type="Pfam" id="PF02880"/>
    </source>
</evidence>
<evidence type="ECO:0000259" key="10">
    <source>
        <dbReference type="Pfam" id="PF02879"/>
    </source>
</evidence>
<dbReference type="InterPro" id="IPR005843">
    <property type="entry name" value="A-D-PHexomutase_C"/>
</dbReference>
<evidence type="ECO:0000256" key="6">
    <source>
        <dbReference type="ARBA" id="ARBA00023235"/>
    </source>
</evidence>
<gene>
    <name evidence="12" type="ORF">BXT84_13110</name>
</gene>
<comment type="similarity">
    <text evidence="2 7">Belongs to the phosphohexose mutase family.</text>
</comment>
<protein>
    <submittedName>
        <fullName evidence="12">Phosphomannomutase</fullName>
    </submittedName>
</protein>
<sequence length="464" mass="51468">MSSTINPTVFREYDIRGLVDIDFTPDDVKVLGQAFGTYLLRNHTSQALLGWDSRSSSPAFRDAITEGLLSTGVDVIDIGEVTTPIFYFARVHFNIDGGVMITASHNPAEYNGFKLAHGPATLYGDEIQEVRRILEAGDFIQGTGKRTTANPVPAYLSMLKEKIQLGPKPLRVVVDCGNGTPSLFAKDVMQAFGVNAECLYCETDPTFPHHHPDPVVAKNLTDLIAKVKETEADLGVAFDGDGDRIGVVDNTGQIIWGDRLMILYWREILARHPRARAIVEVKCSQTLVDEITRLGGQPEFFKTGHSLIKARMREIGAVFTGEMSGHMFFADEYYGFDDAFYAAGRLFRILSHSPQSLSELLADVPLKPATPEVRIDCPDDKKSEVVSTLRALYQNRTDVSVIDIDGLRVNFPHGWGLIRASNTQPALVARAEADTDQHLEEITKDLESQLRAFPYLHEINWASE</sequence>
<evidence type="ECO:0000313" key="12">
    <source>
        <dbReference type="EMBL" id="AUW94768.1"/>
    </source>
</evidence>
<accession>A0ABM6RTJ9</accession>
<dbReference type="CDD" id="cd03089">
    <property type="entry name" value="PMM_PGM"/>
    <property type="match status" value="1"/>
</dbReference>
<feature type="domain" description="Alpha-D-phosphohexomutase C-terminal" evidence="8">
    <location>
        <begin position="372"/>
        <end position="446"/>
    </location>
</feature>